<comment type="caution">
    <text evidence="4">The sequence shown here is derived from an EMBL/GenBank/DDBJ whole genome shotgun (WGS) entry which is preliminary data.</text>
</comment>
<dbReference type="RefSeq" id="WP_133700502.1">
    <property type="nucleotide sequence ID" value="NZ_SNXS01000002.1"/>
</dbReference>
<accession>A0A4R6QTB0</accession>
<dbReference type="InterPro" id="IPR036890">
    <property type="entry name" value="HATPase_C_sf"/>
</dbReference>
<evidence type="ECO:0000256" key="1">
    <source>
        <dbReference type="SAM" id="Phobius"/>
    </source>
</evidence>
<keyword evidence="4" id="KW-0808">Transferase</keyword>
<keyword evidence="1" id="KW-0812">Transmembrane</keyword>
<dbReference type="GO" id="GO:0000155">
    <property type="term" value="F:phosphorelay sensor kinase activity"/>
    <property type="evidence" value="ECO:0007669"/>
    <property type="project" value="InterPro"/>
</dbReference>
<dbReference type="Proteomes" id="UP000295361">
    <property type="component" value="Unassembled WGS sequence"/>
</dbReference>
<dbReference type="InterPro" id="IPR050640">
    <property type="entry name" value="Bact_2-comp_sensor_kinase"/>
</dbReference>
<dbReference type="PANTHER" id="PTHR34220:SF7">
    <property type="entry name" value="SENSOR HISTIDINE KINASE YPDA"/>
    <property type="match status" value="1"/>
</dbReference>
<organism evidence="4 5">
    <name type="scientific">Roseateles toxinivorans</name>
    <dbReference type="NCBI Taxonomy" id="270368"/>
    <lineage>
        <taxon>Bacteria</taxon>
        <taxon>Pseudomonadati</taxon>
        <taxon>Pseudomonadota</taxon>
        <taxon>Betaproteobacteria</taxon>
        <taxon>Burkholderiales</taxon>
        <taxon>Sphaerotilaceae</taxon>
        <taxon>Roseateles</taxon>
    </lineage>
</organism>
<dbReference type="OrthoDB" id="2514702at2"/>
<reference evidence="4 5" key="1">
    <citation type="submission" date="2019-03" db="EMBL/GenBank/DDBJ databases">
        <title>Genomic Encyclopedia of Type Strains, Phase IV (KMG-IV): sequencing the most valuable type-strain genomes for metagenomic binning, comparative biology and taxonomic classification.</title>
        <authorList>
            <person name="Goeker M."/>
        </authorList>
    </citation>
    <scope>NUCLEOTIDE SEQUENCE [LARGE SCALE GENOMIC DNA]</scope>
    <source>
        <strain evidence="4 5">DSM 16998</strain>
    </source>
</reference>
<evidence type="ECO:0000259" key="2">
    <source>
        <dbReference type="Pfam" id="PF02518"/>
    </source>
</evidence>
<keyword evidence="4" id="KW-0418">Kinase</keyword>
<gene>
    <name evidence="4" type="ORF">DES47_102847</name>
</gene>
<dbReference type="EMBL" id="SNXS01000002">
    <property type="protein sequence ID" value="TDP73101.1"/>
    <property type="molecule type" value="Genomic_DNA"/>
</dbReference>
<dbReference type="Pfam" id="PF02518">
    <property type="entry name" value="HATPase_c"/>
    <property type="match status" value="1"/>
</dbReference>
<keyword evidence="1" id="KW-0472">Membrane</keyword>
<dbReference type="Gene3D" id="3.30.565.10">
    <property type="entry name" value="Histidine kinase-like ATPase, C-terminal domain"/>
    <property type="match status" value="1"/>
</dbReference>
<feature type="domain" description="Signal transduction histidine kinase internal region" evidence="3">
    <location>
        <begin position="172"/>
        <end position="253"/>
    </location>
</feature>
<dbReference type="PANTHER" id="PTHR34220">
    <property type="entry name" value="SENSOR HISTIDINE KINASE YPDA"/>
    <property type="match status" value="1"/>
</dbReference>
<dbReference type="Pfam" id="PF06580">
    <property type="entry name" value="His_kinase"/>
    <property type="match status" value="1"/>
</dbReference>
<protein>
    <submittedName>
        <fullName evidence="4">Histidine kinase</fullName>
    </submittedName>
</protein>
<feature type="transmembrane region" description="Helical" evidence="1">
    <location>
        <begin position="53"/>
        <end position="75"/>
    </location>
</feature>
<proteinExistence type="predicted"/>
<dbReference type="InterPro" id="IPR010559">
    <property type="entry name" value="Sig_transdc_His_kin_internal"/>
</dbReference>
<name>A0A4R6QTB0_9BURK</name>
<feature type="transmembrane region" description="Helical" evidence="1">
    <location>
        <begin position="87"/>
        <end position="115"/>
    </location>
</feature>
<feature type="domain" description="Histidine kinase/HSP90-like ATPase" evidence="2">
    <location>
        <begin position="273"/>
        <end position="368"/>
    </location>
</feature>
<dbReference type="GO" id="GO:0016020">
    <property type="term" value="C:membrane"/>
    <property type="evidence" value="ECO:0007669"/>
    <property type="project" value="InterPro"/>
</dbReference>
<feature type="transmembrane region" description="Helical" evidence="1">
    <location>
        <begin position="127"/>
        <end position="150"/>
    </location>
</feature>
<dbReference type="AlphaFoldDB" id="A0A4R6QTB0"/>
<evidence type="ECO:0000313" key="4">
    <source>
        <dbReference type="EMBL" id="TDP73101.1"/>
    </source>
</evidence>
<dbReference type="InParanoid" id="A0A4R6QTB0"/>
<keyword evidence="5" id="KW-1185">Reference proteome</keyword>
<dbReference type="InterPro" id="IPR003594">
    <property type="entry name" value="HATPase_dom"/>
</dbReference>
<keyword evidence="1" id="KW-1133">Transmembrane helix</keyword>
<evidence type="ECO:0000259" key="3">
    <source>
        <dbReference type="Pfam" id="PF06580"/>
    </source>
</evidence>
<dbReference type="SUPFAM" id="SSF55874">
    <property type="entry name" value="ATPase domain of HSP90 chaperone/DNA topoisomerase II/histidine kinase"/>
    <property type="match status" value="1"/>
</dbReference>
<sequence>MLSPDAPLPTPGKPGNLRLWLAYAGVWTLAWLLFMLAGIQADLQRGSWRPLSAVYQASWTLWPAALWGLAVYPWMRGMQRLALAAPWQLLLHAVAALLFSFLWQASSFAAAWALFEFEHALATLHQTVLWQALWGCFVYGSLAAGFSAVLNARRARASALAAAQAEAALVRAELAAVTGKLNPHFLFNTLNSLIALTRKDAQAAEQALLRFSGMLRYVLDNKRGGSDRVALREEIEFVRDYLALESLRLGKRLQVVWELDPQTLDDEIPPLSLQPLVENSIQHGIAPRTQGGQVHISAQRDAMTQALALCVRDDGAGCEPARLEASQSRSGIGLSALRRRFALDYGGRARLKTHTAPGAGFRTDLWIPQ</sequence>
<evidence type="ECO:0000313" key="5">
    <source>
        <dbReference type="Proteomes" id="UP000295361"/>
    </source>
</evidence>
<feature type="transmembrane region" description="Helical" evidence="1">
    <location>
        <begin position="20"/>
        <end position="41"/>
    </location>
</feature>